<proteinExistence type="predicted"/>
<evidence type="ECO:0000313" key="1">
    <source>
        <dbReference type="EMBL" id="EMI55071.1"/>
    </source>
</evidence>
<evidence type="ECO:0000313" key="2">
    <source>
        <dbReference type="Proteomes" id="UP000011885"/>
    </source>
</evidence>
<protein>
    <submittedName>
        <fullName evidence="1">Integrase catalytic subunit</fullName>
    </submittedName>
</protein>
<name>M5UB42_9BACT</name>
<dbReference type="EMBL" id="ANOH01000229">
    <property type="protein sequence ID" value="EMI55071.1"/>
    <property type="molecule type" value="Genomic_DNA"/>
</dbReference>
<keyword evidence="2" id="KW-1185">Reference proteome</keyword>
<accession>M5UB42</accession>
<dbReference type="AlphaFoldDB" id="M5UB42"/>
<dbReference type="Gene3D" id="3.30.420.10">
    <property type="entry name" value="Ribonuclease H-like superfamily/Ribonuclease H"/>
    <property type="match status" value="1"/>
</dbReference>
<gene>
    <name evidence="1" type="ORF">RSSM_03489</name>
</gene>
<organism evidence="1 2">
    <name type="scientific">Rhodopirellula sallentina SM41</name>
    <dbReference type="NCBI Taxonomy" id="1263870"/>
    <lineage>
        <taxon>Bacteria</taxon>
        <taxon>Pseudomonadati</taxon>
        <taxon>Planctomycetota</taxon>
        <taxon>Planctomycetia</taxon>
        <taxon>Pirellulales</taxon>
        <taxon>Pirellulaceae</taxon>
        <taxon>Rhodopirellula</taxon>
    </lineage>
</organism>
<dbReference type="PANTHER" id="PTHR35004">
    <property type="entry name" value="TRANSPOSASE RV3428C-RELATED"/>
    <property type="match status" value="1"/>
</dbReference>
<comment type="caution">
    <text evidence="1">The sequence shown here is derived from an EMBL/GenBank/DDBJ whole genome shotgun (WGS) entry which is preliminary data.</text>
</comment>
<dbReference type="Proteomes" id="UP000011885">
    <property type="component" value="Unassembled WGS sequence"/>
</dbReference>
<sequence length="162" mass="18358">MLCHSRKGNAEVVFRQTTHDLLQALENAFWHSGGVPKIVVIENLRAAVKHPDWYDPELVPTLRAFEEHSGTTILPTKPCTPRHKSKVECGVDYVQEDSLRGRTFASLLEQNDCLAHWEATVADLRVHGTTRRQVGEHFSASEREALMELPIERFGNFSGARR</sequence>
<dbReference type="InterPro" id="IPR036397">
    <property type="entry name" value="RNaseH_sf"/>
</dbReference>
<dbReference type="GO" id="GO:0003676">
    <property type="term" value="F:nucleic acid binding"/>
    <property type="evidence" value="ECO:0007669"/>
    <property type="project" value="InterPro"/>
</dbReference>
<dbReference type="PANTHER" id="PTHR35004:SF8">
    <property type="entry name" value="TRANSPOSASE RV3428C-RELATED"/>
    <property type="match status" value="1"/>
</dbReference>
<reference evidence="1 2" key="1">
    <citation type="journal article" date="2013" name="Mar. Genomics">
        <title>Expression of sulfatases in Rhodopirellula baltica and the diversity of sulfatases in the genus Rhodopirellula.</title>
        <authorList>
            <person name="Wegner C.E."/>
            <person name="Richter-Heitmann T."/>
            <person name="Klindworth A."/>
            <person name="Klockow C."/>
            <person name="Richter M."/>
            <person name="Achstetter T."/>
            <person name="Glockner F.O."/>
            <person name="Harder J."/>
        </authorList>
    </citation>
    <scope>NUCLEOTIDE SEQUENCE [LARGE SCALE GENOMIC DNA]</scope>
    <source>
        <strain evidence="1 2">SM41</strain>
    </source>
</reference>